<sequence length="593" mass="67437">MMGYRMIWASLLMWTNVTHALDININTEETIMLQETPAVLYENSIPLTYEILRENNTVIVEDDTINTSKWRDCFRNSSCALKKILSKFSQDTAILISEISPIFPESTKSKRFSPVQWLLHTCCDIATTDDTDELYHTQNHLSTQLESLKLSVHDTHRNMIESTHNMDSLTKQFNKITDEAKHSLASTLMQSHSLEERENQIFRHLIQIYSHIDRLTKETKLAISASVCQSKFIPTQIITPSTLKIDLQKIQSSLPQNWELSIPITSLGKYYNLPISKCIISNYQMAILVKIPISRTDHYLKLYKAKPLHYREINKTCIKKIQSQKVISKGRNKSFYWIKDDTYCQPESNSMCFVPRDLLANRPIDLGRQSGTTTCFDSNATIVTAKSGDTFAITNPPQQFNISCGSAPSTRINVPAISHGYIELKLPCDCGAELQKDIKIETSFPCEAIWGKNLSMTHIIPAHWIPENDTKDLASLLSDNSMEYAEKLASVLNATWEITQKPIWISPEPVSTPMSTYQKVKETAMGFHLEWSTIITIMIFVIVFRKPMNLILIKIIGEGNGGSEARLEKLIKKHEQNALNLESRLASIKPSSN</sequence>
<dbReference type="AlphaFoldDB" id="A0A8D9FEL9"/>
<keyword evidence="1" id="KW-1133">Transmembrane helix</keyword>
<accession>A0A8D9FEL9</accession>
<feature type="chain" id="PRO_5034895866" description="Envelope protein" evidence="2">
    <location>
        <begin position="21"/>
        <end position="593"/>
    </location>
</feature>
<evidence type="ECO:0000256" key="2">
    <source>
        <dbReference type="SAM" id="SignalP"/>
    </source>
</evidence>
<feature type="signal peptide" evidence="2">
    <location>
        <begin position="1"/>
        <end position="20"/>
    </location>
</feature>
<evidence type="ECO:0000256" key="1">
    <source>
        <dbReference type="SAM" id="Phobius"/>
    </source>
</evidence>
<protein>
    <recommendedName>
        <fullName evidence="4">Envelope protein</fullName>
    </recommendedName>
</protein>
<evidence type="ECO:0000313" key="3">
    <source>
        <dbReference type="EMBL" id="CAG6786719.1"/>
    </source>
</evidence>
<feature type="transmembrane region" description="Helical" evidence="1">
    <location>
        <begin position="525"/>
        <end position="544"/>
    </location>
</feature>
<dbReference type="EMBL" id="HBUF01649500">
    <property type="protein sequence ID" value="CAG6786719.1"/>
    <property type="molecule type" value="Transcribed_RNA"/>
</dbReference>
<organism evidence="3">
    <name type="scientific">Cacopsylla melanoneura</name>
    <dbReference type="NCBI Taxonomy" id="428564"/>
    <lineage>
        <taxon>Eukaryota</taxon>
        <taxon>Metazoa</taxon>
        <taxon>Ecdysozoa</taxon>
        <taxon>Arthropoda</taxon>
        <taxon>Hexapoda</taxon>
        <taxon>Insecta</taxon>
        <taxon>Pterygota</taxon>
        <taxon>Neoptera</taxon>
        <taxon>Paraneoptera</taxon>
        <taxon>Hemiptera</taxon>
        <taxon>Sternorrhyncha</taxon>
        <taxon>Psylloidea</taxon>
        <taxon>Psyllidae</taxon>
        <taxon>Psyllinae</taxon>
        <taxon>Cacopsylla</taxon>
    </lineage>
</organism>
<keyword evidence="1" id="KW-0812">Transmembrane</keyword>
<proteinExistence type="predicted"/>
<evidence type="ECO:0008006" key="4">
    <source>
        <dbReference type="Google" id="ProtNLM"/>
    </source>
</evidence>
<keyword evidence="2" id="KW-0732">Signal</keyword>
<keyword evidence="1" id="KW-0472">Membrane</keyword>
<name>A0A8D9FEL9_9HEMI</name>
<reference evidence="3" key="1">
    <citation type="submission" date="2021-05" db="EMBL/GenBank/DDBJ databases">
        <authorList>
            <person name="Alioto T."/>
            <person name="Alioto T."/>
            <person name="Gomez Garrido J."/>
        </authorList>
    </citation>
    <scope>NUCLEOTIDE SEQUENCE</scope>
</reference>